<proteinExistence type="inferred from homology"/>
<keyword evidence="6 13" id="KW-1133">Transmembrane helix</keyword>
<sequence>MVRKSYKRIPVVDRRGEPNCCYTIESLVGQPNAEEELYPNTFIIELGINTQVEDYVHHSFPVMIQVKVHDRRAMVNPFSGGYSMEGGMQYNAYVSMQTRELLPSPYDTHCLDYLEIWKRNNGTGPLSHKMCVEYCQLNKLLEMGKCIDKNVDYPHEFQLCTKNQRTLTSDIVKNCTLKCRDACYEHFYDVRYEKIGILDRFCNGTDEWCRRSRIRLTIVLNNFRLTRFVYQPKFASVELFSYIGGYMGMWLGLSLVSLFDLFETICYLLFYPIGRMKVKTSKNSVKPAPVLQENYTLGTIY</sequence>
<evidence type="ECO:0000256" key="8">
    <source>
        <dbReference type="ARBA" id="ARBA00023065"/>
    </source>
</evidence>
<evidence type="ECO:0000256" key="2">
    <source>
        <dbReference type="ARBA" id="ARBA00007193"/>
    </source>
</evidence>
<keyword evidence="3 12" id="KW-0813">Transport</keyword>
<dbReference type="Gene3D" id="1.10.287.770">
    <property type="entry name" value="YojJ-like"/>
    <property type="match status" value="1"/>
</dbReference>
<keyword evidence="4 12" id="KW-0894">Sodium channel</keyword>
<reference evidence="14 15" key="1">
    <citation type="journal article" date="2019" name="Sci. Rep.">
        <title>Orb-weaving spider Araneus ventricosus genome elucidates the spidroin gene catalogue.</title>
        <authorList>
            <person name="Kono N."/>
            <person name="Nakamura H."/>
            <person name="Ohtoshi R."/>
            <person name="Moran D.A.P."/>
            <person name="Shinohara A."/>
            <person name="Yoshida Y."/>
            <person name="Fujiwara M."/>
            <person name="Mori M."/>
            <person name="Tomita M."/>
            <person name="Arakawa K."/>
        </authorList>
    </citation>
    <scope>NUCLEOTIDE SEQUENCE [LARGE SCALE GENOMIC DNA]</scope>
</reference>
<keyword evidence="10 12" id="KW-0739">Sodium transport</keyword>
<evidence type="ECO:0000256" key="1">
    <source>
        <dbReference type="ARBA" id="ARBA00004141"/>
    </source>
</evidence>
<comment type="subcellular location">
    <subcellularLocation>
        <location evidence="1">Membrane</location>
        <topology evidence="1">Multi-pass membrane protein</topology>
    </subcellularLocation>
</comment>
<keyword evidence="15" id="KW-1185">Reference proteome</keyword>
<dbReference type="GO" id="GO:0005886">
    <property type="term" value="C:plasma membrane"/>
    <property type="evidence" value="ECO:0007669"/>
    <property type="project" value="TreeGrafter"/>
</dbReference>
<dbReference type="InterPro" id="IPR001873">
    <property type="entry name" value="ENaC"/>
</dbReference>
<feature type="transmembrane region" description="Helical" evidence="13">
    <location>
        <begin position="247"/>
        <end position="270"/>
    </location>
</feature>
<evidence type="ECO:0000256" key="10">
    <source>
        <dbReference type="ARBA" id="ARBA00023201"/>
    </source>
</evidence>
<comment type="similarity">
    <text evidence="2 12">Belongs to the amiloride-sensitive sodium channel (TC 1.A.6) family.</text>
</comment>
<keyword evidence="11 12" id="KW-0407">Ion channel</keyword>
<dbReference type="Proteomes" id="UP000499080">
    <property type="component" value="Unassembled WGS sequence"/>
</dbReference>
<dbReference type="Pfam" id="PF00858">
    <property type="entry name" value="ASC"/>
    <property type="match status" value="1"/>
</dbReference>
<keyword evidence="7" id="KW-0915">Sodium</keyword>
<evidence type="ECO:0000256" key="4">
    <source>
        <dbReference type="ARBA" id="ARBA00022461"/>
    </source>
</evidence>
<organism evidence="14 15">
    <name type="scientific">Araneus ventricosus</name>
    <name type="common">Orbweaver spider</name>
    <name type="synonym">Epeira ventricosa</name>
    <dbReference type="NCBI Taxonomy" id="182803"/>
    <lineage>
        <taxon>Eukaryota</taxon>
        <taxon>Metazoa</taxon>
        <taxon>Ecdysozoa</taxon>
        <taxon>Arthropoda</taxon>
        <taxon>Chelicerata</taxon>
        <taxon>Arachnida</taxon>
        <taxon>Araneae</taxon>
        <taxon>Araneomorphae</taxon>
        <taxon>Entelegynae</taxon>
        <taxon>Araneoidea</taxon>
        <taxon>Araneidae</taxon>
        <taxon>Araneus</taxon>
    </lineage>
</organism>
<protein>
    <submittedName>
        <fullName evidence="14">Uncharacterized protein</fullName>
    </submittedName>
</protein>
<dbReference type="EMBL" id="BGPR01004697">
    <property type="protein sequence ID" value="GBN02372.1"/>
    <property type="molecule type" value="Genomic_DNA"/>
</dbReference>
<evidence type="ECO:0000313" key="15">
    <source>
        <dbReference type="Proteomes" id="UP000499080"/>
    </source>
</evidence>
<dbReference type="PANTHER" id="PTHR11690:SF227">
    <property type="entry name" value="AMILORIDE-SENSITIVE SODIUM CHANNEL"/>
    <property type="match status" value="1"/>
</dbReference>
<keyword evidence="5 12" id="KW-0812">Transmembrane</keyword>
<dbReference type="OrthoDB" id="10068240at2759"/>
<evidence type="ECO:0000256" key="9">
    <source>
        <dbReference type="ARBA" id="ARBA00023136"/>
    </source>
</evidence>
<accession>A0A4Y2KK15</accession>
<evidence type="ECO:0000256" key="12">
    <source>
        <dbReference type="RuleBase" id="RU000679"/>
    </source>
</evidence>
<evidence type="ECO:0000256" key="7">
    <source>
        <dbReference type="ARBA" id="ARBA00023053"/>
    </source>
</evidence>
<dbReference type="AlphaFoldDB" id="A0A4Y2KK15"/>
<dbReference type="PANTHER" id="PTHR11690">
    <property type="entry name" value="AMILORIDE-SENSITIVE SODIUM CHANNEL-RELATED"/>
    <property type="match status" value="1"/>
</dbReference>
<keyword evidence="8 12" id="KW-0406">Ion transport</keyword>
<name>A0A4Y2KK15_ARAVE</name>
<evidence type="ECO:0000256" key="13">
    <source>
        <dbReference type="SAM" id="Phobius"/>
    </source>
</evidence>
<evidence type="ECO:0000256" key="11">
    <source>
        <dbReference type="ARBA" id="ARBA00023303"/>
    </source>
</evidence>
<evidence type="ECO:0000256" key="6">
    <source>
        <dbReference type="ARBA" id="ARBA00022989"/>
    </source>
</evidence>
<evidence type="ECO:0000313" key="14">
    <source>
        <dbReference type="EMBL" id="GBN02372.1"/>
    </source>
</evidence>
<evidence type="ECO:0000256" key="3">
    <source>
        <dbReference type="ARBA" id="ARBA00022448"/>
    </source>
</evidence>
<evidence type="ECO:0000256" key="5">
    <source>
        <dbReference type="ARBA" id="ARBA00022692"/>
    </source>
</evidence>
<comment type="caution">
    <text evidence="14">The sequence shown here is derived from an EMBL/GenBank/DDBJ whole genome shotgun (WGS) entry which is preliminary data.</text>
</comment>
<keyword evidence="9 13" id="KW-0472">Membrane</keyword>
<dbReference type="GO" id="GO:0015280">
    <property type="term" value="F:ligand-gated sodium channel activity"/>
    <property type="evidence" value="ECO:0007669"/>
    <property type="project" value="TreeGrafter"/>
</dbReference>
<gene>
    <name evidence="14" type="ORF">AVEN_128635_1</name>
</gene>